<dbReference type="InterPro" id="IPR050625">
    <property type="entry name" value="ParA/MinD_ATPase"/>
</dbReference>
<proteinExistence type="predicted"/>
<feature type="domain" description="CobQ/CobB/MinD/ParA nucleotide binding" evidence="3">
    <location>
        <begin position="7"/>
        <end position="227"/>
    </location>
</feature>
<keyword evidence="5" id="KW-1185">Reference proteome</keyword>
<evidence type="ECO:0000313" key="5">
    <source>
        <dbReference type="Proteomes" id="UP001215087"/>
    </source>
</evidence>
<protein>
    <submittedName>
        <fullName evidence="4">AAA family ATPase</fullName>
    </submittedName>
</protein>
<evidence type="ECO:0000256" key="2">
    <source>
        <dbReference type="ARBA" id="ARBA00022840"/>
    </source>
</evidence>
<evidence type="ECO:0000259" key="3">
    <source>
        <dbReference type="Pfam" id="PF01656"/>
    </source>
</evidence>
<dbReference type="RefSeq" id="WP_227209113.1">
    <property type="nucleotide sequence ID" value="NZ_CP171347.1"/>
</dbReference>
<evidence type="ECO:0000256" key="1">
    <source>
        <dbReference type="ARBA" id="ARBA00022741"/>
    </source>
</evidence>
<keyword evidence="1" id="KW-0547">Nucleotide-binding</keyword>
<accession>A0ABT5UUQ6</accession>
<sequence>MNTTKVIAFAGKGGVGKTSLAALTVRLLVERNPEARVLAIDADPAVGLSTALGVEVTHTVDDIRKKFIETVEKGKKKEVIEVLNEAHYEITDSIVETERFAFLAIGRPENAGCYCSVNSFLKETISVLAEQFDYVVIDGEAGIEQINRRVMEKVTHLILVSDASKKGIGVIHTIRDVAKELGMYNRAGAIINRIKNETVQNIVDTGDIDILSFIPEDDALGLMDVEGRSLLELNESAPALKGLREALVQINVI</sequence>
<evidence type="ECO:0000313" key="4">
    <source>
        <dbReference type="EMBL" id="MDE1472495.1"/>
    </source>
</evidence>
<dbReference type="Pfam" id="PF01656">
    <property type="entry name" value="CbiA"/>
    <property type="match status" value="1"/>
</dbReference>
<reference evidence="4 5" key="1">
    <citation type="submission" date="2023-02" db="EMBL/GenBank/DDBJ databases">
        <title>Comparative genome analysis of Eubacterium limosum species.</title>
        <authorList>
            <person name="Bak J.E."/>
        </authorList>
    </citation>
    <scope>NUCLEOTIDE SEQUENCE [LARGE SCALE GENOMIC DNA]</scope>
    <source>
        <strain evidence="4 5">KGMB01548</strain>
    </source>
</reference>
<keyword evidence="2" id="KW-0067">ATP-binding</keyword>
<dbReference type="Gene3D" id="3.40.50.300">
    <property type="entry name" value="P-loop containing nucleotide triphosphate hydrolases"/>
    <property type="match status" value="1"/>
</dbReference>
<comment type="caution">
    <text evidence="4">The sequence shown here is derived from an EMBL/GenBank/DDBJ whole genome shotgun (WGS) entry which is preliminary data.</text>
</comment>
<gene>
    <name evidence="4" type="ORF">PTZ04_19735</name>
</gene>
<dbReference type="InterPro" id="IPR027417">
    <property type="entry name" value="P-loop_NTPase"/>
</dbReference>
<dbReference type="PANTHER" id="PTHR43384:SF6">
    <property type="entry name" value="SEPTUM SITE-DETERMINING PROTEIN MIND HOMOLOG, CHLOROPLASTIC"/>
    <property type="match status" value="1"/>
</dbReference>
<dbReference type="PANTHER" id="PTHR43384">
    <property type="entry name" value="SEPTUM SITE-DETERMINING PROTEIN MIND HOMOLOG, CHLOROPLASTIC-RELATED"/>
    <property type="match status" value="1"/>
</dbReference>
<dbReference type="SUPFAM" id="SSF52540">
    <property type="entry name" value="P-loop containing nucleoside triphosphate hydrolases"/>
    <property type="match status" value="1"/>
</dbReference>
<dbReference type="PIRSF" id="PIRSF005647">
    <property type="entry name" value="CooC"/>
    <property type="match status" value="1"/>
</dbReference>
<dbReference type="InterPro" id="IPR014433">
    <property type="entry name" value="CooC"/>
</dbReference>
<name>A0ABT5UUQ6_EUBLI</name>
<dbReference type="EMBL" id="JAQSVD010000015">
    <property type="protein sequence ID" value="MDE1472495.1"/>
    <property type="molecule type" value="Genomic_DNA"/>
</dbReference>
<dbReference type="InterPro" id="IPR002586">
    <property type="entry name" value="CobQ/CobB/MinD/ParA_Nub-bd_dom"/>
</dbReference>
<organism evidence="4 5">
    <name type="scientific">Eubacterium limosum</name>
    <dbReference type="NCBI Taxonomy" id="1736"/>
    <lineage>
        <taxon>Bacteria</taxon>
        <taxon>Bacillati</taxon>
        <taxon>Bacillota</taxon>
        <taxon>Clostridia</taxon>
        <taxon>Eubacteriales</taxon>
        <taxon>Eubacteriaceae</taxon>
        <taxon>Eubacterium</taxon>
    </lineage>
</organism>
<dbReference type="Proteomes" id="UP001215087">
    <property type="component" value="Unassembled WGS sequence"/>
</dbReference>